<keyword evidence="4" id="KW-1185">Reference proteome</keyword>
<dbReference type="PANTHER" id="PTHR46825:SF9">
    <property type="entry name" value="BETA-LACTAMASE-RELATED DOMAIN-CONTAINING PROTEIN"/>
    <property type="match status" value="1"/>
</dbReference>
<feature type="transmembrane region" description="Helical" evidence="2">
    <location>
        <begin position="669"/>
        <end position="690"/>
    </location>
</feature>
<protein>
    <submittedName>
        <fullName evidence="3">Uncharacterized protein</fullName>
    </submittedName>
</protein>
<evidence type="ECO:0000313" key="4">
    <source>
        <dbReference type="Proteomes" id="UP000054821"/>
    </source>
</evidence>
<gene>
    <name evidence="3" type="ORF">TGAM01_v206232</name>
</gene>
<dbReference type="AlphaFoldDB" id="A0A2P4ZKA9"/>
<dbReference type="STRING" id="398673.A0A2P4ZKA9"/>
<feature type="region of interest" description="Disordered" evidence="1">
    <location>
        <begin position="254"/>
        <end position="279"/>
    </location>
</feature>
<name>A0A2P4ZKA9_9HYPO</name>
<dbReference type="Gene3D" id="3.40.710.10">
    <property type="entry name" value="DD-peptidase/beta-lactamase superfamily"/>
    <property type="match status" value="2"/>
</dbReference>
<sequence>MNPGELLDKFGLLSIWARGGEVTAEVKRICSTTGIVGILTASKEFRDPNSAVPDNTTIADFLGHRTGLQAAESVLTGNGGRICLLPDEIIAAYHNLERLAEPRSRFIHGAINYALLEKIIDECCPEGYWEYLKRNVFGALGMFDGHDDYPELRRGREDDAVSELYYVGRRGQDLPLERVDCLDSDLAPDLPSLKLDKAFPTNELESLSSDGKIKASSANDFESLPSSCSNNAFSSEAFEPPPSYCSDKAFSTETFEPPPSYCKDKASSTDNSESLRSHRLDKAFPTNGFKSVRSYCRRQCQDRLSSSLSNDPLVAEKDSPGSSHLSTYRKQQAMAEEIICSQKATMQNTTRGVVSSLNDLIDFCMGLNLAADKSLDPHSSGWKHAFPDVDLLFNPLQAMDGDSNDGDAKSTRSYAAGWATTKLPGRLEGLGINSKLVPMPVIGLGQNEVSKVYWNQGVHSGSNCFVALLPETKSAVIVLTNTRTANDAADWIGQCLLQTLLGGRFYEPLPLVKTSMYKAHKQHDALYFKNFKFDFDKKSSFWGPSNRPSEQYMGVYASSSDKRITLFVWPETYKGFANGMGRFELQHLYNDSFSWYSDWGKTVSYGKSTNYPPAHYILHFHPCKLDKRRIGSVTWQHDPEVPEGETFVRIQELDAHKLWDFGILKAELAYFHVFLIYAFVLDTTFVLVLLSTFTIIRVLITSLGVVTSAARAPAIAALDPATRPVSNTPFVWSFLKRSRLSHKRPLAYSNMGNWSAVKGKLRATSAVYPENRPPAIFPPPAMRRNAANDVDLRRLDPVGSARII</sequence>
<accession>A0A2P4ZKA9</accession>
<comment type="caution">
    <text evidence="3">The sequence shown here is derived from an EMBL/GenBank/DDBJ whole genome shotgun (WGS) entry which is preliminary data.</text>
</comment>
<keyword evidence="2" id="KW-0472">Membrane</keyword>
<keyword evidence="2" id="KW-1133">Transmembrane helix</keyword>
<dbReference type="SUPFAM" id="SSF56601">
    <property type="entry name" value="beta-lactamase/transpeptidase-like"/>
    <property type="match status" value="1"/>
</dbReference>
<reference evidence="3 4" key="1">
    <citation type="journal article" date="2016" name="Genome Announc.">
        <title>Draft Whole-Genome Sequence of Trichoderma gamsii T6085, a Promising Biocontrol Agent of Fusarium Head Blight on Wheat.</title>
        <authorList>
            <person name="Baroncelli R."/>
            <person name="Zapparata A."/>
            <person name="Piaggeschi G."/>
            <person name="Sarrocco S."/>
            <person name="Vannacci G."/>
        </authorList>
    </citation>
    <scope>NUCLEOTIDE SEQUENCE [LARGE SCALE GENOMIC DNA]</scope>
    <source>
        <strain evidence="3 4">T6085</strain>
    </source>
</reference>
<evidence type="ECO:0000256" key="2">
    <source>
        <dbReference type="SAM" id="Phobius"/>
    </source>
</evidence>
<feature type="compositionally biased region" description="Basic and acidic residues" evidence="1">
    <location>
        <begin position="262"/>
        <end position="279"/>
    </location>
</feature>
<dbReference type="Proteomes" id="UP000054821">
    <property type="component" value="Unassembled WGS sequence"/>
</dbReference>
<evidence type="ECO:0000256" key="1">
    <source>
        <dbReference type="SAM" id="MobiDB-lite"/>
    </source>
</evidence>
<keyword evidence="2" id="KW-0812">Transmembrane</keyword>
<dbReference type="GeneID" id="29988938"/>
<dbReference type="RefSeq" id="XP_018657954.2">
    <property type="nucleotide sequence ID" value="XM_018808855.2"/>
</dbReference>
<evidence type="ECO:0000313" key="3">
    <source>
        <dbReference type="EMBL" id="PON24724.1"/>
    </source>
</evidence>
<proteinExistence type="predicted"/>
<dbReference type="InterPro" id="IPR050491">
    <property type="entry name" value="AmpC-like"/>
</dbReference>
<dbReference type="PANTHER" id="PTHR46825">
    <property type="entry name" value="D-ALANYL-D-ALANINE-CARBOXYPEPTIDASE/ENDOPEPTIDASE AMPH"/>
    <property type="match status" value="1"/>
</dbReference>
<dbReference type="InterPro" id="IPR012338">
    <property type="entry name" value="Beta-lactam/transpept-like"/>
</dbReference>
<organism evidence="3 4">
    <name type="scientific">Trichoderma gamsii</name>
    <dbReference type="NCBI Taxonomy" id="398673"/>
    <lineage>
        <taxon>Eukaryota</taxon>
        <taxon>Fungi</taxon>
        <taxon>Dikarya</taxon>
        <taxon>Ascomycota</taxon>
        <taxon>Pezizomycotina</taxon>
        <taxon>Sordariomycetes</taxon>
        <taxon>Hypocreomycetidae</taxon>
        <taxon>Hypocreales</taxon>
        <taxon>Hypocreaceae</taxon>
        <taxon>Trichoderma</taxon>
    </lineage>
</organism>
<dbReference type="EMBL" id="JPDN02000021">
    <property type="protein sequence ID" value="PON24724.1"/>
    <property type="molecule type" value="Genomic_DNA"/>
</dbReference>